<comment type="caution">
    <text evidence="2">The sequence shown here is derived from an EMBL/GenBank/DDBJ whole genome shotgun (WGS) entry which is preliminary data.</text>
</comment>
<name>A0A4R5KIY8_9BACL</name>
<dbReference type="RefSeq" id="WP_133231890.1">
    <property type="nucleotide sequence ID" value="NZ_SMRT01000011.1"/>
</dbReference>
<keyword evidence="3" id="KW-1185">Reference proteome</keyword>
<reference evidence="2 3" key="1">
    <citation type="submission" date="2019-03" db="EMBL/GenBank/DDBJ databases">
        <title>This is whole genome sequence of Paenibacillus sp MS74 strain.</title>
        <authorList>
            <person name="Trinh H.N."/>
        </authorList>
    </citation>
    <scope>NUCLEOTIDE SEQUENCE [LARGE SCALE GENOMIC DNA]</scope>
    <source>
        <strain evidence="2 3">MS74</strain>
    </source>
</reference>
<accession>A0A4R5KIY8</accession>
<dbReference type="Proteomes" id="UP000295636">
    <property type="component" value="Unassembled WGS sequence"/>
</dbReference>
<dbReference type="OrthoDB" id="2622354at2"/>
<sequence>MRSLLVVALLSLLLFNACSSKQKYTSVIEAIKSEGIQVTSVESPKEAELQNVSPLSYKIDNDEIIRVYDFGSKEKRELGMKQFQERQQVLSSHAPIAYEVRDYFILYYSASPSKTQTPKLAETKYGTQIQKAMDLIR</sequence>
<organism evidence="2 3">
    <name type="scientific">Paenibacillus piri</name>
    <dbReference type="NCBI Taxonomy" id="2547395"/>
    <lineage>
        <taxon>Bacteria</taxon>
        <taxon>Bacillati</taxon>
        <taxon>Bacillota</taxon>
        <taxon>Bacilli</taxon>
        <taxon>Bacillales</taxon>
        <taxon>Paenibacillaceae</taxon>
        <taxon>Paenibacillus</taxon>
    </lineage>
</organism>
<dbReference type="AlphaFoldDB" id="A0A4R5KIY8"/>
<feature type="signal peptide" evidence="1">
    <location>
        <begin position="1"/>
        <end position="19"/>
    </location>
</feature>
<proteinExistence type="predicted"/>
<gene>
    <name evidence="2" type="ORF">E1757_21340</name>
</gene>
<evidence type="ECO:0000313" key="2">
    <source>
        <dbReference type="EMBL" id="TDF95082.1"/>
    </source>
</evidence>
<evidence type="ECO:0000313" key="3">
    <source>
        <dbReference type="Proteomes" id="UP000295636"/>
    </source>
</evidence>
<keyword evidence="1" id="KW-0732">Signal</keyword>
<evidence type="ECO:0000256" key="1">
    <source>
        <dbReference type="SAM" id="SignalP"/>
    </source>
</evidence>
<dbReference type="EMBL" id="SMRT01000011">
    <property type="protein sequence ID" value="TDF95082.1"/>
    <property type="molecule type" value="Genomic_DNA"/>
</dbReference>
<feature type="chain" id="PRO_5038619000" description="Lipoprotein" evidence="1">
    <location>
        <begin position="20"/>
        <end position="137"/>
    </location>
</feature>
<evidence type="ECO:0008006" key="4">
    <source>
        <dbReference type="Google" id="ProtNLM"/>
    </source>
</evidence>
<protein>
    <recommendedName>
        <fullName evidence="4">Lipoprotein</fullName>
    </recommendedName>
</protein>